<dbReference type="Gene3D" id="3.40.50.1820">
    <property type="entry name" value="alpha/beta hydrolase"/>
    <property type="match status" value="1"/>
</dbReference>
<evidence type="ECO:0000259" key="1">
    <source>
        <dbReference type="Pfam" id="PF00561"/>
    </source>
</evidence>
<proteinExistence type="predicted"/>
<dbReference type="InterPro" id="IPR050266">
    <property type="entry name" value="AB_hydrolase_sf"/>
</dbReference>
<reference evidence="2 3" key="1">
    <citation type="submission" date="2022-11" db="EMBL/GenBank/DDBJ databases">
        <title>Spartinivicinus poritis sp. nov., isolated from scleractinian coral Porites lutea.</title>
        <authorList>
            <person name="Zhang G."/>
            <person name="Cai L."/>
            <person name="Wei Q."/>
        </authorList>
    </citation>
    <scope>NUCLEOTIDE SEQUENCE [LARGE SCALE GENOMIC DNA]</scope>
    <source>
        <strain evidence="2 3">A2-2</strain>
    </source>
</reference>
<evidence type="ECO:0000313" key="2">
    <source>
        <dbReference type="EMBL" id="MDE1461709.1"/>
    </source>
</evidence>
<dbReference type="InterPro" id="IPR000073">
    <property type="entry name" value="AB_hydrolase_1"/>
</dbReference>
<keyword evidence="3" id="KW-1185">Reference proteome</keyword>
<evidence type="ECO:0000313" key="3">
    <source>
        <dbReference type="Proteomes" id="UP001528823"/>
    </source>
</evidence>
<comment type="caution">
    <text evidence="2">The sequence shown here is derived from an EMBL/GenBank/DDBJ whole genome shotgun (WGS) entry which is preliminary data.</text>
</comment>
<dbReference type="SUPFAM" id="SSF53474">
    <property type="entry name" value="alpha/beta-Hydrolases"/>
    <property type="match status" value="1"/>
</dbReference>
<dbReference type="EMBL" id="JAPMOU010000006">
    <property type="protein sequence ID" value="MDE1461709.1"/>
    <property type="molecule type" value="Genomic_DNA"/>
</dbReference>
<dbReference type="RefSeq" id="WP_274688070.1">
    <property type="nucleotide sequence ID" value="NZ_JAPMOU010000006.1"/>
</dbReference>
<dbReference type="Pfam" id="PF00561">
    <property type="entry name" value="Abhydrolase_1"/>
    <property type="match status" value="1"/>
</dbReference>
<keyword evidence="2" id="KW-0378">Hydrolase</keyword>
<dbReference type="Proteomes" id="UP001528823">
    <property type="component" value="Unassembled WGS sequence"/>
</dbReference>
<dbReference type="InterPro" id="IPR029058">
    <property type="entry name" value="AB_hydrolase_fold"/>
</dbReference>
<name>A0ABT5U5S6_9GAMM</name>
<gene>
    <name evidence="2" type="ORF">ORQ98_06985</name>
</gene>
<protein>
    <submittedName>
        <fullName evidence="2">Alpha/beta hydrolase</fullName>
    </submittedName>
</protein>
<organism evidence="2 3">
    <name type="scientific">Spartinivicinus poritis</name>
    <dbReference type="NCBI Taxonomy" id="2994640"/>
    <lineage>
        <taxon>Bacteria</taxon>
        <taxon>Pseudomonadati</taxon>
        <taxon>Pseudomonadota</taxon>
        <taxon>Gammaproteobacteria</taxon>
        <taxon>Oceanospirillales</taxon>
        <taxon>Zooshikellaceae</taxon>
        <taxon>Spartinivicinus</taxon>
    </lineage>
</organism>
<feature type="domain" description="AB hydrolase-1" evidence="1">
    <location>
        <begin position="40"/>
        <end position="218"/>
    </location>
</feature>
<dbReference type="PANTHER" id="PTHR43798">
    <property type="entry name" value="MONOACYLGLYCEROL LIPASE"/>
    <property type="match status" value="1"/>
</dbReference>
<sequence>MNKPHVLFLPGMLCDQRVWQYQMDHLKEVCQPDFLDLRNYSQFDQMLSAIAKASTFESIIIGFSMGGYLALEYALQGEVLFSKLAIIGTTAKGYPESEKKMRRKLLNQIQQGLYSGMNQERLRLMVHPDQHHNDELLNLIKQMEQDAGEQVFVNQLTATLNRENRESLLSRIQQPTLLVGAKHDQIAPYKAISTMASLVPLSELHILEDCGHMIPLEQPQLLTTILQQWITP</sequence>
<dbReference type="GO" id="GO:0016787">
    <property type="term" value="F:hydrolase activity"/>
    <property type="evidence" value="ECO:0007669"/>
    <property type="project" value="UniProtKB-KW"/>
</dbReference>
<accession>A0ABT5U5S6</accession>